<dbReference type="GeneID" id="62640414"/>
<dbReference type="Proteomes" id="UP000755667">
    <property type="component" value="Unassembled WGS sequence"/>
</dbReference>
<organism evidence="1 3">
    <name type="scientific">Marivita cryptomonadis</name>
    <dbReference type="NCBI Taxonomy" id="505252"/>
    <lineage>
        <taxon>Bacteria</taxon>
        <taxon>Pseudomonadati</taxon>
        <taxon>Pseudomonadota</taxon>
        <taxon>Alphaproteobacteria</taxon>
        <taxon>Rhodobacterales</taxon>
        <taxon>Roseobacteraceae</taxon>
        <taxon>Marivita</taxon>
    </lineage>
</organism>
<dbReference type="AlphaFoldDB" id="A0A9Q2RY42"/>
<dbReference type="InterPro" id="IPR038058">
    <property type="entry name" value="PhnH-like_sp"/>
</dbReference>
<name>A0A9Q2RY42_9RHOB</name>
<dbReference type="SUPFAM" id="SSF159709">
    <property type="entry name" value="PhnH-like"/>
    <property type="match status" value="1"/>
</dbReference>
<evidence type="ECO:0000313" key="1">
    <source>
        <dbReference type="EMBL" id="MBM2413455.1"/>
    </source>
</evidence>
<accession>A0A9Q2RY42</accession>
<dbReference type="EMBL" id="JAFBXF010000009">
    <property type="protein sequence ID" value="MBM2418124.1"/>
    <property type="molecule type" value="Genomic_DNA"/>
</dbReference>
<protein>
    <submittedName>
        <fullName evidence="1">Phosphonate C-P lyase system protein PhnH</fullName>
    </submittedName>
</protein>
<dbReference type="GO" id="GO:0016829">
    <property type="term" value="F:lyase activity"/>
    <property type="evidence" value="ECO:0007669"/>
    <property type="project" value="UniProtKB-KW"/>
</dbReference>
<reference evidence="1 4" key="1">
    <citation type="submission" date="2021-01" db="EMBL/GenBank/DDBJ databases">
        <title>Diatom-associated Roseobacters Show Island Model of Population Structure.</title>
        <authorList>
            <person name="Qu L."/>
            <person name="Feng X."/>
            <person name="Chen Y."/>
            <person name="Li L."/>
            <person name="Wang X."/>
            <person name="Hu Z."/>
            <person name="Wang H."/>
            <person name="Luo H."/>
        </authorList>
    </citation>
    <scope>NUCLEOTIDE SEQUENCE</scope>
    <source>
        <strain evidence="2 4">CC28-63</strain>
        <strain evidence="1">CC28-69</strain>
    </source>
</reference>
<keyword evidence="4" id="KW-1185">Reference proteome</keyword>
<evidence type="ECO:0000313" key="4">
    <source>
        <dbReference type="Proteomes" id="UP000809440"/>
    </source>
</evidence>
<dbReference type="GO" id="GO:0019634">
    <property type="term" value="P:organic phosphonate metabolic process"/>
    <property type="evidence" value="ECO:0007669"/>
    <property type="project" value="InterPro"/>
</dbReference>
<sequence length="177" mass="18949">MSVFPVPSAFETRSNATFDAIMWALARPGMTRDLPEEGMAQIVEALIDRECAVHCANPELANVARAAGALMVALDAADHVFVEDVPLALLDQLRCGSDLHPDDGATLIACADLSGGSRVRMTGPGVDGRVELLIGGLPADFWHRRARAMRYPMGFEILLVDGARILGVPRSTVVEVL</sequence>
<dbReference type="EMBL" id="JAFBXE010000009">
    <property type="protein sequence ID" value="MBM2413455.1"/>
    <property type="molecule type" value="Genomic_DNA"/>
</dbReference>
<dbReference type="InterPro" id="IPR008772">
    <property type="entry name" value="Phosphonate_metab_PhnH"/>
</dbReference>
<dbReference type="Pfam" id="PF05845">
    <property type="entry name" value="PhnH"/>
    <property type="match status" value="1"/>
</dbReference>
<gene>
    <name evidence="1" type="primary">phnH</name>
    <name evidence="1" type="ORF">JQX41_14165</name>
    <name evidence="2" type="ORF">JQX48_14175</name>
</gene>
<evidence type="ECO:0000313" key="3">
    <source>
        <dbReference type="Proteomes" id="UP000755667"/>
    </source>
</evidence>
<dbReference type="Gene3D" id="3.40.50.11310">
    <property type="entry name" value="Bacterial phosphonate metabolism protein PhnH"/>
    <property type="match status" value="1"/>
</dbReference>
<evidence type="ECO:0000313" key="2">
    <source>
        <dbReference type="EMBL" id="MBM2418124.1"/>
    </source>
</evidence>
<keyword evidence="1" id="KW-0456">Lyase</keyword>
<proteinExistence type="predicted"/>
<dbReference type="RefSeq" id="WP_085628679.1">
    <property type="nucleotide sequence ID" value="NZ_JAFBWU010000009.1"/>
</dbReference>
<dbReference type="Proteomes" id="UP000809440">
    <property type="component" value="Unassembled WGS sequence"/>
</dbReference>
<dbReference type="NCBIfam" id="TIGR03292">
    <property type="entry name" value="PhnH_redo"/>
    <property type="match status" value="1"/>
</dbReference>
<comment type="caution">
    <text evidence="1">The sequence shown here is derived from an EMBL/GenBank/DDBJ whole genome shotgun (WGS) entry which is preliminary data.</text>
</comment>
<dbReference type="OrthoDB" id="7947094at2"/>